<name>A0ABU9VLQ5_9BACI</name>
<dbReference type="InterPro" id="IPR051532">
    <property type="entry name" value="Ester_Hydrolysis_Enzymes"/>
</dbReference>
<dbReference type="Pfam" id="PF13472">
    <property type="entry name" value="Lipase_GDSL_2"/>
    <property type="match status" value="1"/>
</dbReference>
<reference evidence="2 3" key="1">
    <citation type="submission" date="2024-03" db="EMBL/GenBank/DDBJ databases">
        <title>Bacilli Hybrid Assemblies.</title>
        <authorList>
            <person name="Kovac J."/>
        </authorList>
    </citation>
    <scope>NUCLEOTIDE SEQUENCE [LARGE SCALE GENOMIC DNA]</scope>
    <source>
        <strain evidence="2 3">FSL R7-0666</strain>
    </source>
</reference>
<dbReference type="RefSeq" id="WP_343131464.1">
    <property type="nucleotide sequence ID" value="NZ_JBCITK010000001.1"/>
</dbReference>
<comment type="caution">
    <text evidence="2">The sequence shown here is derived from an EMBL/GenBank/DDBJ whole genome shotgun (WGS) entry which is preliminary data.</text>
</comment>
<evidence type="ECO:0000313" key="3">
    <source>
        <dbReference type="Proteomes" id="UP001418796"/>
    </source>
</evidence>
<dbReference type="CDD" id="cd00229">
    <property type="entry name" value="SGNH_hydrolase"/>
    <property type="match status" value="1"/>
</dbReference>
<gene>
    <name evidence="2" type="ORF">MKY91_16940</name>
</gene>
<dbReference type="Gene3D" id="3.40.50.1110">
    <property type="entry name" value="SGNH hydrolase"/>
    <property type="match status" value="1"/>
</dbReference>
<dbReference type="EMBL" id="JBCITK010000001">
    <property type="protein sequence ID" value="MEN0644843.1"/>
    <property type="molecule type" value="Genomic_DNA"/>
</dbReference>
<keyword evidence="2" id="KW-0378">Hydrolase</keyword>
<dbReference type="GO" id="GO:0016787">
    <property type="term" value="F:hydrolase activity"/>
    <property type="evidence" value="ECO:0007669"/>
    <property type="project" value="UniProtKB-KW"/>
</dbReference>
<evidence type="ECO:0000259" key="1">
    <source>
        <dbReference type="Pfam" id="PF13472"/>
    </source>
</evidence>
<proteinExistence type="predicted"/>
<dbReference type="Proteomes" id="UP001418796">
    <property type="component" value="Unassembled WGS sequence"/>
</dbReference>
<evidence type="ECO:0000313" key="2">
    <source>
        <dbReference type="EMBL" id="MEN0644843.1"/>
    </source>
</evidence>
<feature type="domain" description="SGNH hydrolase-type esterase" evidence="1">
    <location>
        <begin position="71"/>
        <end position="254"/>
    </location>
</feature>
<keyword evidence="3" id="KW-1185">Reference proteome</keyword>
<accession>A0ABU9VLQ5</accession>
<dbReference type="EC" id="3.1.-.-" evidence="2"/>
<dbReference type="InterPro" id="IPR036514">
    <property type="entry name" value="SGNH_hydro_sf"/>
</dbReference>
<dbReference type="InterPro" id="IPR013830">
    <property type="entry name" value="SGNH_hydro"/>
</dbReference>
<sequence length="269" mass="30212">MKRIGIALLAFAGLSLLILNIIQNLDGQAVAADDEELAEKIDQLNPENGEVSYLDYLHYWALTHDHVQIAVIGSSVTNGKGASSTSKNWPSLMTRSIQQTQAVLEKSKLSNYGVNGATIQNLLDNGSFEQMIKEEPNFIIIESSILNSHRKNEPLKNTNESIRMAVEQIHQSLPTSKILLTSPNPATTKLDTDYNDIGLNYQEYLESTEDYILSQGWNYADMYGAMLIDFEEEGLTLEQTLADGLHPNDLGYRIWARQLMLYLEEDRTL</sequence>
<dbReference type="PANTHER" id="PTHR30383">
    <property type="entry name" value="THIOESTERASE 1/PROTEASE 1/LYSOPHOSPHOLIPASE L1"/>
    <property type="match status" value="1"/>
</dbReference>
<dbReference type="SUPFAM" id="SSF52266">
    <property type="entry name" value="SGNH hydrolase"/>
    <property type="match status" value="1"/>
</dbReference>
<protein>
    <submittedName>
        <fullName evidence="2">SGNH/GDSL hydrolase family protein</fullName>
        <ecNumber evidence="2">3.1.-.-</ecNumber>
    </submittedName>
</protein>
<organism evidence="2 3">
    <name type="scientific">Alkalicoccobacillus gibsonii</name>
    <dbReference type="NCBI Taxonomy" id="79881"/>
    <lineage>
        <taxon>Bacteria</taxon>
        <taxon>Bacillati</taxon>
        <taxon>Bacillota</taxon>
        <taxon>Bacilli</taxon>
        <taxon>Bacillales</taxon>
        <taxon>Bacillaceae</taxon>
        <taxon>Alkalicoccobacillus</taxon>
    </lineage>
</organism>